<name>A0A5Q0BI12_9GAMM</name>
<sequence>MIITSASLSMQASYEHSVQTSVSESAQASGGSGVAVAVSGAALSAQNSGVVVEISAAGRQQALTQTSAAAATANAGAADDNDSGLAGNPRLLAIKQLLEEMTGKKINLFDPGQLQHGHRMLVSKQQITYSQTQTTTETQQTTLQTSGEIKTADGKDIKISQSLAMRSQTSVSSTSQVQISTLSLNTTDPLMINYNGNGVQLSDRKMAFDLKGNGGTEQISVPQAGSGFLVLDKNNDGKITSGSQLFGPATGNGFAELAQYDVSHKGWIDASDPAYNQLKVWTPDGNGGGTLQSLATLGIGAISLQSAATPFDIKGASGQTLGSVSASGIALNENGTVDNIQDVNLVTS</sequence>
<dbReference type="InParanoid" id="A0A5Q0BI12"/>
<dbReference type="KEGG" id="mmob:F6R98_03420"/>
<organism evidence="1 2">
    <name type="scientific">Candidatus Methylospira mobilis</name>
    <dbReference type="NCBI Taxonomy" id="1808979"/>
    <lineage>
        <taxon>Bacteria</taxon>
        <taxon>Pseudomonadati</taxon>
        <taxon>Pseudomonadota</taxon>
        <taxon>Gammaproteobacteria</taxon>
        <taxon>Methylococcales</taxon>
        <taxon>Methylococcaceae</taxon>
        <taxon>Candidatus Methylospira</taxon>
    </lineage>
</organism>
<protein>
    <submittedName>
        <fullName evidence="1">Uncharacterized protein</fullName>
    </submittedName>
</protein>
<dbReference type="EMBL" id="CP044205">
    <property type="protein sequence ID" value="QFY41794.1"/>
    <property type="molecule type" value="Genomic_DNA"/>
</dbReference>
<dbReference type="OrthoDB" id="1676884at2"/>
<gene>
    <name evidence="1" type="ORF">F6R98_03420</name>
</gene>
<dbReference type="PANTHER" id="PTHR39431:SF1">
    <property type="entry name" value="FRPA_C-RELATED PROTEIN"/>
    <property type="match status" value="1"/>
</dbReference>
<dbReference type="RefSeq" id="WP_153247777.1">
    <property type="nucleotide sequence ID" value="NZ_CP044205.1"/>
</dbReference>
<proteinExistence type="predicted"/>
<dbReference type="PANTHER" id="PTHR39431">
    <property type="entry name" value="FRPA/C-RELATED PROTEIN"/>
    <property type="match status" value="1"/>
</dbReference>
<reference evidence="1 2" key="1">
    <citation type="submission" date="2019-09" db="EMBL/GenBank/DDBJ databases">
        <title>Ecophysiology of the spiral-shaped methanotroph Methylospira mobilis as revealed by the complete genome sequence.</title>
        <authorList>
            <person name="Oshkin I.Y."/>
            <person name="Dedysh S.N."/>
            <person name="Miroshnikov K."/>
            <person name="Danilova O.V."/>
            <person name="Hakobyan A."/>
            <person name="Liesack W."/>
        </authorList>
    </citation>
    <scope>NUCLEOTIDE SEQUENCE [LARGE SCALE GENOMIC DNA]</scope>
    <source>
        <strain evidence="1 2">Shm1</strain>
    </source>
</reference>
<dbReference type="AlphaFoldDB" id="A0A5Q0BI12"/>
<keyword evidence="2" id="KW-1185">Reference proteome</keyword>
<evidence type="ECO:0000313" key="1">
    <source>
        <dbReference type="EMBL" id="QFY41794.1"/>
    </source>
</evidence>
<evidence type="ECO:0000313" key="2">
    <source>
        <dbReference type="Proteomes" id="UP000325755"/>
    </source>
</evidence>
<dbReference type="Proteomes" id="UP000325755">
    <property type="component" value="Chromosome"/>
</dbReference>
<accession>A0A5Q0BI12</accession>